<dbReference type="PANTHER" id="PTHR47506:SF3">
    <property type="entry name" value="HTH-TYPE TRANSCRIPTIONAL REGULATOR LMRA"/>
    <property type="match status" value="1"/>
</dbReference>
<comment type="caution">
    <text evidence="4">The sequence shown here is derived from an EMBL/GenBank/DDBJ whole genome shotgun (WGS) entry which is preliminary data.</text>
</comment>
<sequence>MGVKTDTRQRMVTSAALLIRERGVAGTSVAGVLEHSNGPRGSVGFHFPGGRAELLADALRWVGGLVSSQLRAGVERGVAPADLFRQICEHYRRELESTGYAAGCPIGAAAQEAYADSALGPIVAEIIDEWAALLAEAMTRTGREPEEASDTALLCISAMEGAITLARVKRSPKPIDLALAAMLPVLSGDAHGHR</sequence>
<dbReference type="InterPro" id="IPR036271">
    <property type="entry name" value="Tet_transcr_reg_TetR-rel_C_sf"/>
</dbReference>
<reference evidence="5" key="1">
    <citation type="journal article" date="2019" name="Int. J. Syst. Evol. Microbiol.">
        <title>The Global Catalogue of Microorganisms (GCM) 10K type strain sequencing project: providing services to taxonomists for standard genome sequencing and annotation.</title>
        <authorList>
            <consortium name="The Broad Institute Genomics Platform"/>
            <consortium name="The Broad Institute Genome Sequencing Center for Infectious Disease"/>
            <person name="Wu L."/>
            <person name="Ma J."/>
        </authorList>
    </citation>
    <scope>NUCLEOTIDE SEQUENCE [LARGE SCALE GENOMIC DNA]</scope>
    <source>
        <strain evidence="5">CCM 8391</strain>
    </source>
</reference>
<feature type="domain" description="Transcriptional regulator LmrA/YxaF-like C-terminal" evidence="3">
    <location>
        <begin position="80"/>
        <end position="178"/>
    </location>
</feature>
<evidence type="ECO:0000256" key="1">
    <source>
        <dbReference type="ARBA" id="ARBA00023015"/>
    </source>
</evidence>
<evidence type="ECO:0000259" key="3">
    <source>
        <dbReference type="Pfam" id="PF21993"/>
    </source>
</evidence>
<evidence type="ECO:0000313" key="4">
    <source>
        <dbReference type="EMBL" id="MFC5993672.1"/>
    </source>
</evidence>
<dbReference type="SUPFAM" id="SSF48498">
    <property type="entry name" value="Tetracyclin repressor-like, C-terminal domain"/>
    <property type="match status" value="1"/>
</dbReference>
<keyword evidence="5" id="KW-1185">Reference proteome</keyword>
<evidence type="ECO:0000256" key="2">
    <source>
        <dbReference type="ARBA" id="ARBA00023163"/>
    </source>
</evidence>
<dbReference type="InterPro" id="IPR054156">
    <property type="entry name" value="YxaF_TetR_C"/>
</dbReference>
<dbReference type="Gene3D" id="1.10.357.10">
    <property type="entry name" value="Tetracycline Repressor, domain 2"/>
    <property type="match status" value="1"/>
</dbReference>
<dbReference type="Proteomes" id="UP001596302">
    <property type="component" value="Unassembled WGS sequence"/>
</dbReference>
<dbReference type="InterPro" id="IPR009057">
    <property type="entry name" value="Homeodomain-like_sf"/>
</dbReference>
<proteinExistence type="predicted"/>
<gene>
    <name evidence="4" type="ORF">ACFQE5_05525</name>
</gene>
<dbReference type="PANTHER" id="PTHR47506">
    <property type="entry name" value="TRANSCRIPTIONAL REGULATORY PROTEIN"/>
    <property type="match status" value="1"/>
</dbReference>
<accession>A0ABW1IZA7</accession>
<name>A0ABW1IZA7_9PSEU</name>
<dbReference type="SUPFAM" id="SSF46689">
    <property type="entry name" value="Homeodomain-like"/>
    <property type="match status" value="1"/>
</dbReference>
<evidence type="ECO:0000313" key="5">
    <source>
        <dbReference type="Proteomes" id="UP001596302"/>
    </source>
</evidence>
<dbReference type="RefSeq" id="WP_379583505.1">
    <property type="nucleotide sequence ID" value="NZ_JBHSQW010000011.1"/>
</dbReference>
<keyword evidence="1" id="KW-0805">Transcription regulation</keyword>
<protein>
    <submittedName>
        <fullName evidence="4">TetR/AcrR family transcriptional regulator</fullName>
    </submittedName>
</protein>
<dbReference type="EMBL" id="JBHSQW010000011">
    <property type="protein sequence ID" value="MFC5993672.1"/>
    <property type="molecule type" value="Genomic_DNA"/>
</dbReference>
<dbReference type="Pfam" id="PF21993">
    <property type="entry name" value="TetR_C_13_2"/>
    <property type="match status" value="1"/>
</dbReference>
<organism evidence="4 5">
    <name type="scientific">Pseudonocardia hispaniensis</name>
    <dbReference type="NCBI Taxonomy" id="904933"/>
    <lineage>
        <taxon>Bacteria</taxon>
        <taxon>Bacillati</taxon>
        <taxon>Actinomycetota</taxon>
        <taxon>Actinomycetes</taxon>
        <taxon>Pseudonocardiales</taxon>
        <taxon>Pseudonocardiaceae</taxon>
        <taxon>Pseudonocardia</taxon>
    </lineage>
</organism>
<keyword evidence="2" id="KW-0804">Transcription</keyword>